<name>A0A3Q1B1I5_AMPOC</name>
<dbReference type="Proteomes" id="UP001501940">
    <property type="component" value="Chromosome 4"/>
</dbReference>
<dbReference type="AlphaFoldDB" id="A0A3Q1B1I5"/>
<proteinExistence type="predicted"/>
<dbReference type="Pfam" id="PF14646">
    <property type="entry name" value="MYCBPAP"/>
    <property type="match status" value="1"/>
</dbReference>
<organism evidence="2 3">
    <name type="scientific">Amphiprion ocellaris</name>
    <name type="common">Clown anemonefish</name>
    <dbReference type="NCBI Taxonomy" id="80972"/>
    <lineage>
        <taxon>Eukaryota</taxon>
        <taxon>Metazoa</taxon>
        <taxon>Chordata</taxon>
        <taxon>Craniata</taxon>
        <taxon>Vertebrata</taxon>
        <taxon>Euteleostomi</taxon>
        <taxon>Actinopterygii</taxon>
        <taxon>Neopterygii</taxon>
        <taxon>Teleostei</taxon>
        <taxon>Neoteleostei</taxon>
        <taxon>Acanthomorphata</taxon>
        <taxon>Ovalentaria</taxon>
        <taxon>Pomacentridae</taxon>
        <taxon>Amphiprion</taxon>
    </lineage>
</organism>
<feature type="compositionally biased region" description="Basic and acidic residues" evidence="1">
    <location>
        <begin position="654"/>
        <end position="666"/>
    </location>
</feature>
<dbReference type="GeneTree" id="ENSGT00640000091565"/>
<reference evidence="2 3" key="1">
    <citation type="submission" date="2022-01" db="EMBL/GenBank/DDBJ databases">
        <title>A chromosome-scale genome assembly of the false clownfish, Amphiprion ocellaris.</title>
        <authorList>
            <person name="Ryu T."/>
        </authorList>
    </citation>
    <scope>NUCLEOTIDE SEQUENCE [LARGE SCALE GENOMIC DNA]</scope>
</reference>
<dbReference type="PANTHER" id="PTHR48421:SF1">
    <property type="entry name" value="MYCBP-ASSOCIATED PROTEIN"/>
    <property type="match status" value="1"/>
</dbReference>
<evidence type="ECO:0000256" key="1">
    <source>
        <dbReference type="SAM" id="MobiDB-lite"/>
    </source>
</evidence>
<evidence type="ECO:0000313" key="2">
    <source>
        <dbReference type="Ensembl" id="ENSAOCP00000007368.2"/>
    </source>
</evidence>
<feature type="compositionally biased region" description="Basic and acidic residues" evidence="1">
    <location>
        <begin position="678"/>
        <end position="688"/>
    </location>
</feature>
<reference evidence="2" key="2">
    <citation type="submission" date="2025-08" db="UniProtKB">
        <authorList>
            <consortium name="Ensembl"/>
        </authorList>
    </citation>
    <scope>IDENTIFICATION</scope>
</reference>
<dbReference type="InterPro" id="IPR032707">
    <property type="entry name" value="MYCBPAP"/>
</dbReference>
<keyword evidence="3" id="KW-1185">Reference proteome</keyword>
<dbReference type="STRING" id="80972.ENSAOCP00000007368"/>
<protein>
    <submittedName>
        <fullName evidence="2">Mycbp associated protein</fullName>
    </submittedName>
</protein>
<feature type="region of interest" description="Disordered" evidence="1">
    <location>
        <begin position="652"/>
        <end position="737"/>
    </location>
</feature>
<accession>A0A3Q1B1I5</accession>
<feature type="compositionally biased region" description="Basic and acidic residues" evidence="1">
    <location>
        <begin position="695"/>
        <end position="709"/>
    </location>
</feature>
<dbReference type="PANTHER" id="PTHR48421">
    <property type="entry name" value="MYCBP-ASSOCIATED PROTEIN"/>
    <property type="match status" value="1"/>
</dbReference>
<dbReference type="Gene3D" id="2.60.40.10">
    <property type="entry name" value="Immunoglobulins"/>
    <property type="match status" value="1"/>
</dbReference>
<sequence length="780" mass="88245">MKHRRMTLYTKDTIASNTRAHGMCAPADEGRKAVQVTMTHPLDLDSDSQLLDYTGPKGLRFDDQGMVLPHSILGSLGDFRSYLEAKGETDLVKRIPRSFRDPPSMATEKHHSDAVEKRIPSGDRNIQSNALQHWDAHMRLRRRQQDVLSDLLDRPVENLLMNQANHFRETQEQREFLNHVLPLIHSGYGYRVGSEFWSLPQRYGDEMSGITATLTQSEQGRWEPVTHVGLPNSIRQETGIVCPETLRPASQTWDQSVYLQHQLQELAGVLPSIKKPDISGLEVIGSGKPFNVVTVCCSPLLEKEDKEREHKAMKKDIDPLAQYDDVQVDVLIPCLRFCGQLASWTGNSNKNQGEVGISATILFEALTGEIASSSLEIHNEGSAAIFYSWQQLCVPHSFPHLRSQTNKPHFYFNSSSGVIRPSETQQVEFLFKSDEPGIITELWQLNTHPVLLQGASMRVTLRGVSLYQDKTADQRLYIATKLEKIVSVKICRSIVYEVLQALHTPERPSSPPELYITKEQQFLRKNPQLQYLDQPVEELKSLWQEVNRGHPWDFSVDTLRQVLLSLPDEEPTQDSLSKEEKLAQLNSAFLQLSEPTDLKHNHLTAATIGQQLWVKLLDEMTGEAHWLRSLLGLPEREMCVIKDDESIVSDADLADSKSKNEKKEGLVAEVENNGGRSTPKDDNKRESKSPALTEKSAKGKRRDEVEKASRGKLGKKSSSLTDTQPQRIIQQPPDAQSEDPEVMLIYTRLLHKKVYALMEDLVDNLCDLMDELSVGDEQHK</sequence>
<dbReference type="Ensembl" id="ENSAOCT00000002957.2">
    <property type="protein sequence ID" value="ENSAOCP00000007368.2"/>
    <property type="gene ID" value="ENSAOCG00000011116.2"/>
</dbReference>
<reference evidence="2" key="3">
    <citation type="submission" date="2025-09" db="UniProtKB">
        <authorList>
            <consortium name="Ensembl"/>
        </authorList>
    </citation>
    <scope>IDENTIFICATION</scope>
</reference>
<dbReference type="InterPro" id="IPR013783">
    <property type="entry name" value="Ig-like_fold"/>
</dbReference>
<dbReference type="OMA" id="RESWEFR"/>
<evidence type="ECO:0000313" key="3">
    <source>
        <dbReference type="Proteomes" id="UP001501940"/>
    </source>
</evidence>